<feature type="non-terminal residue" evidence="9">
    <location>
        <position position="1223"/>
    </location>
</feature>
<proteinExistence type="inferred from homology"/>
<evidence type="ECO:0000256" key="4">
    <source>
        <dbReference type="ARBA" id="ARBA00023203"/>
    </source>
</evidence>
<keyword evidence="5" id="KW-0206">Cytoskeleton</keyword>
<dbReference type="FunFam" id="3.30.1460.20:FF:000001">
    <property type="entry name" value="Actin-related protein 2/3 complex subunit 4"/>
    <property type="match status" value="1"/>
</dbReference>
<dbReference type="GO" id="GO:0030041">
    <property type="term" value="P:actin filament polymerization"/>
    <property type="evidence" value="ECO:0007669"/>
    <property type="project" value="InterPro"/>
</dbReference>
<dbReference type="InterPro" id="IPR008384">
    <property type="entry name" value="ARPC4"/>
</dbReference>
<dbReference type="SUPFAM" id="SSF54928">
    <property type="entry name" value="RNA-binding domain, RBD"/>
    <property type="match status" value="1"/>
</dbReference>
<dbReference type="OrthoDB" id="336240at2759"/>
<dbReference type="PANTHER" id="PTHR22629">
    <property type="entry name" value="ARP2/3 COMPLEX 20 KD SUBUNIT"/>
    <property type="match status" value="1"/>
</dbReference>
<evidence type="ECO:0000256" key="3">
    <source>
        <dbReference type="ARBA" id="ARBA00022490"/>
    </source>
</evidence>
<reference evidence="9" key="2">
    <citation type="submission" date="2021-08" db="EMBL/GenBank/DDBJ databases">
        <authorList>
            <person name="Gostincar C."/>
            <person name="Sun X."/>
            <person name="Song Z."/>
            <person name="Gunde-Cimerman N."/>
        </authorList>
    </citation>
    <scope>NUCLEOTIDE SEQUENCE</scope>
    <source>
        <strain evidence="9">EXF-8016</strain>
    </source>
</reference>
<dbReference type="SUPFAM" id="SSF69645">
    <property type="entry name" value="Arp2/3 complex subunits"/>
    <property type="match status" value="1"/>
</dbReference>
<comment type="subcellular location">
    <subcellularLocation>
        <location evidence="1">Cytoplasm</location>
        <location evidence="1">Cytoskeleton</location>
    </subcellularLocation>
</comment>
<evidence type="ECO:0000313" key="9">
    <source>
        <dbReference type="EMBL" id="KAH0216600.1"/>
    </source>
</evidence>
<protein>
    <recommendedName>
        <fullName evidence="7">Arp2/3 complex 20 kDa</fullName>
    </recommendedName>
</protein>
<comment type="caution">
    <text evidence="9">The sequence shown here is derived from an EMBL/GenBank/DDBJ whole genome shotgun (WGS) entry which is preliminary data.</text>
</comment>
<dbReference type="GO" id="GO:0051015">
    <property type="term" value="F:actin filament binding"/>
    <property type="evidence" value="ECO:0007669"/>
    <property type="project" value="TreeGrafter"/>
</dbReference>
<dbReference type="InterPro" id="IPR012677">
    <property type="entry name" value="Nucleotide-bd_a/b_plait_sf"/>
</dbReference>
<evidence type="ECO:0000313" key="10">
    <source>
        <dbReference type="Proteomes" id="UP000767238"/>
    </source>
</evidence>
<dbReference type="InterPro" id="IPR035979">
    <property type="entry name" value="RBD_domain_sf"/>
</dbReference>
<keyword evidence="3" id="KW-0963">Cytoplasm</keyword>
<dbReference type="PANTHER" id="PTHR22629:SF0">
    <property type="entry name" value="ACTIN-RELATED PROTEIN 2_3 COMPLEX SUBUNIT 4"/>
    <property type="match status" value="1"/>
</dbReference>
<dbReference type="GO" id="GO:0003676">
    <property type="term" value="F:nucleic acid binding"/>
    <property type="evidence" value="ECO:0007669"/>
    <property type="project" value="InterPro"/>
</dbReference>
<name>A0A9P8GAH2_AURME</name>
<dbReference type="GO" id="GO:0034314">
    <property type="term" value="P:Arp2/3 complex-mediated actin nucleation"/>
    <property type="evidence" value="ECO:0007669"/>
    <property type="project" value="InterPro"/>
</dbReference>
<dbReference type="InterPro" id="IPR034666">
    <property type="entry name" value="ARPC2/4"/>
</dbReference>
<keyword evidence="4" id="KW-0009">Actin-binding</keyword>
<dbReference type="Pfam" id="PF05856">
    <property type="entry name" value="ARPC4"/>
    <property type="match status" value="1"/>
</dbReference>
<sequence length="1223" mass="135227">MSQSLRPYLQCVRSSLTAAMSLSNFASQASERHNVPEIEAQTSPEVLLNPLTVSRNENERVLIEPSINSIRVSIRIKQADEIEHILVHKFTRFLTQRAESFFILRRKPVKGYDISFLITNFHTEEMLKHKLVDFIIQFMEEVDKEISEMKLFLNARARFVAESFLTPKLVKATYVRHLRQTSDFMFPLPRRPGDPVVAENWLSMDRRIGGTQCPACDFTPSHILVPCAHTICYDHFLQHPEDLPVRCALCLKSVTAILEIDETPSTADLSIEDLTGWTQDFRLSPTSTINSIWGGPFPTPSPFQSLDASIANMRHPATHASSPPPAGDEVQLGATNRGVINHAHTMSGSQHVISPQVPSEQSQQLKHTRFPSFNPSRPAGANFPEYVVAGHGQDTLGPKQPVVKQRERTGSQIHAPQPSVFKASHAFRELATPAPEVAPTQQQFSGVHAQMHQSFAAAQPHADMQQIPGPIQRPEPAYVDPHLRSLMSPLQMERPSVVPTMPSMMHHMSGINNHADSRGHESAHAMRGSMPQTFNNMLNGFTGNGHLTNGAHMNGFTNVQYPYDARSSGFQMNRTSMNAPHMSQPHANATQVNGSHFQTSQMLGSHMDRLHLSGQQMNTHQMAASMPIHRGIPAQADPFVDSHPPVYGNGPSMATANNYQPFVAAPQAAALRATVGSPVSNTGTAYTWGRGPQQTNNPVNIAQQLHSNIVQQPQTHAARMAEAIRSGALYRMDSRSSPDGRGYLSPGGDSPSNALVVQQPVVLSQAVQAPEVRPDPDWVRPEDRALPNLDEVYEHMPFVDTAAESRPSTNGVIKIGNIPYATTKNEVIAALGRSTRIASQPKGTAYFAIHIIMERSTGKTMDVYVELDSVEEAKAAIASFQQRCLNNRHPRIGDRHVEMELSSQEALMKELFPRAKCVNWDGHTPVVYSTTEAYNSGFQGFVTSEEMVMITKHAETPQRSPFAQRCVNRTYETMISILHKYPWHATEHITIRERISLFSCALIQLRVLINAVSRNTHPQLLHRGLLQEYLTACLGNPGFSVQQKTYMVNCTTNEGYGALLGMVPFTPVDQMTGSWWAFEALSKNPKSSDSLLAYIIALLSSATDPEGTFARNAIADHDSCLELLDSEMAGDSTFGHFGVKYKSHRQRDMHTLKEAADAEWRAVYEALSRVLPISRALTFGESHLAGGQQDTTGGAEKDKTAFEGGQVLALPGLEQRREDALLG</sequence>
<accession>A0A9P8GAH2</accession>
<dbReference type="AlphaFoldDB" id="A0A9P8GAH2"/>
<evidence type="ECO:0000256" key="5">
    <source>
        <dbReference type="ARBA" id="ARBA00023212"/>
    </source>
</evidence>
<dbReference type="GO" id="GO:0005885">
    <property type="term" value="C:Arp2/3 protein complex"/>
    <property type="evidence" value="ECO:0007669"/>
    <property type="project" value="InterPro"/>
</dbReference>
<comment type="function">
    <text evidence="6">Functions as actin-binding component of the Arp2/3 complex which is involved in regulation of actin polymerization and together with an activating nucleation-promoting factor (NPF) mediates the formation of branched actin networks. Seems to contact the mother actin filament.</text>
</comment>
<feature type="region of interest" description="Disordered" evidence="8">
    <location>
        <begin position="730"/>
        <end position="751"/>
    </location>
</feature>
<evidence type="ECO:0000256" key="7">
    <source>
        <dbReference type="ARBA" id="ARBA00082270"/>
    </source>
</evidence>
<reference evidence="9" key="1">
    <citation type="journal article" date="2021" name="J Fungi (Basel)">
        <title>Virulence traits and population genomics of the black yeast Aureobasidium melanogenum.</title>
        <authorList>
            <person name="Cernosa A."/>
            <person name="Sun X."/>
            <person name="Gostincar C."/>
            <person name="Fang C."/>
            <person name="Gunde-Cimerman N."/>
            <person name="Song Z."/>
        </authorList>
    </citation>
    <scope>NUCLEOTIDE SEQUENCE</scope>
    <source>
        <strain evidence="9">EXF-8016</strain>
    </source>
</reference>
<dbReference type="EMBL" id="JAHFYH010000062">
    <property type="protein sequence ID" value="KAH0216600.1"/>
    <property type="molecule type" value="Genomic_DNA"/>
</dbReference>
<dbReference type="Gene3D" id="3.30.1460.20">
    <property type="match status" value="1"/>
</dbReference>
<dbReference type="Gene3D" id="3.30.70.330">
    <property type="match status" value="1"/>
</dbReference>
<dbReference type="Proteomes" id="UP000767238">
    <property type="component" value="Unassembled WGS sequence"/>
</dbReference>
<evidence type="ECO:0000256" key="2">
    <source>
        <dbReference type="ARBA" id="ARBA00005919"/>
    </source>
</evidence>
<comment type="similarity">
    <text evidence="2">Belongs to the ARPC4 family.</text>
</comment>
<evidence type="ECO:0000256" key="8">
    <source>
        <dbReference type="SAM" id="MobiDB-lite"/>
    </source>
</evidence>
<organism evidence="9 10">
    <name type="scientific">Aureobasidium melanogenum</name>
    <name type="common">Aureobasidium pullulans var. melanogenum</name>
    <dbReference type="NCBI Taxonomy" id="46634"/>
    <lineage>
        <taxon>Eukaryota</taxon>
        <taxon>Fungi</taxon>
        <taxon>Dikarya</taxon>
        <taxon>Ascomycota</taxon>
        <taxon>Pezizomycotina</taxon>
        <taxon>Dothideomycetes</taxon>
        <taxon>Dothideomycetidae</taxon>
        <taxon>Dothideales</taxon>
        <taxon>Saccotheciaceae</taxon>
        <taxon>Aureobasidium</taxon>
    </lineage>
</organism>
<evidence type="ECO:0000256" key="6">
    <source>
        <dbReference type="ARBA" id="ARBA00054835"/>
    </source>
</evidence>
<evidence type="ECO:0000256" key="1">
    <source>
        <dbReference type="ARBA" id="ARBA00004245"/>
    </source>
</evidence>
<gene>
    <name evidence="9" type="ORF">KCV03_g7430</name>
</gene>